<organism evidence="2 3">
    <name type="scientific">Hevea brasiliensis</name>
    <name type="common">Para rubber tree</name>
    <name type="synonym">Siphonia brasiliensis</name>
    <dbReference type="NCBI Taxonomy" id="3981"/>
    <lineage>
        <taxon>Eukaryota</taxon>
        <taxon>Viridiplantae</taxon>
        <taxon>Streptophyta</taxon>
        <taxon>Embryophyta</taxon>
        <taxon>Tracheophyta</taxon>
        <taxon>Spermatophyta</taxon>
        <taxon>Magnoliopsida</taxon>
        <taxon>eudicotyledons</taxon>
        <taxon>Gunneridae</taxon>
        <taxon>Pentapetalae</taxon>
        <taxon>rosids</taxon>
        <taxon>fabids</taxon>
        <taxon>Malpighiales</taxon>
        <taxon>Euphorbiaceae</taxon>
        <taxon>Crotonoideae</taxon>
        <taxon>Micrandreae</taxon>
        <taxon>Hevea</taxon>
    </lineage>
</organism>
<dbReference type="AlphaFoldDB" id="A0A6A6KW65"/>
<gene>
    <name evidence="2" type="ORF">GH714_029606</name>
</gene>
<comment type="caution">
    <text evidence="2">The sequence shown here is derived from an EMBL/GenBank/DDBJ whole genome shotgun (WGS) entry which is preliminary data.</text>
</comment>
<keyword evidence="3" id="KW-1185">Reference proteome</keyword>
<reference evidence="2 3" key="1">
    <citation type="journal article" date="2020" name="Mol. Plant">
        <title>The Chromosome-Based Rubber Tree Genome Provides New Insights into Spurge Genome Evolution and Rubber Biosynthesis.</title>
        <authorList>
            <person name="Liu J."/>
            <person name="Shi C."/>
            <person name="Shi C.C."/>
            <person name="Li W."/>
            <person name="Zhang Q.J."/>
            <person name="Zhang Y."/>
            <person name="Li K."/>
            <person name="Lu H.F."/>
            <person name="Shi C."/>
            <person name="Zhu S.T."/>
            <person name="Xiao Z.Y."/>
            <person name="Nan H."/>
            <person name="Yue Y."/>
            <person name="Zhu X.G."/>
            <person name="Wu Y."/>
            <person name="Hong X.N."/>
            <person name="Fan G.Y."/>
            <person name="Tong Y."/>
            <person name="Zhang D."/>
            <person name="Mao C.L."/>
            <person name="Liu Y.L."/>
            <person name="Hao S.J."/>
            <person name="Liu W.Q."/>
            <person name="Lv M.Q."/>
            <person name="Zhang H.B."/>
            <person name="Liu Y."/>
            <person name="Hu-Tang G.R."/>
            <person name="Wang J.P."/>
            <person name="Wang J.H."/>
            <person name="Sun Y.H."/>
            <person name="Ni S.B."/>
            <person name="Chen W.B."/>
            <person name="Zhang X.C."/>
            <person name="Jiao Y.N."/>
            <person name="Eichler E.E."/>
            <person name="Li G.H."/>
            <person name="Liu X."/>
            <person name="Gao L.Z."/>
        </authorList>
    </citation>
    <scope>NUCLEOTIDE SEQUENCE [LARGE SCALE GENOMIC DNA]</scope>
    <source>
        <strain evidence="3">cv. GT1</strain>
        <tissue evidence="2">Leaf</tissue>
    </source>
</reference>
<dbReference type="Proteomes" id="UP000467840">
    <property type="component" value="Chromosome 13"/>
</dbReference>
<name>A0A6A6KW65_HEVBR</name>
<accession>A0A6A6KW65</accession>
<feature type="region of interest" description="Disordered" evidence="1">
    <location>
        <begin position="1"/>
        <end position="24"/>
    </location>
</feature>
<protein>
    <submittedName>
        <fullName evidence="2">Uncharacterized protein</fullName>
    </submittedName>
</protein>
<evidence type="ECO:0000313" key="3">
    <source>
        <dbReference type="Proteomes" id="UP000467840"/>
    </source>
</evidence>
<evidence type="ECO:0000313" key="2">
    <source>
        <dbReference type="EMBL" id="KAF2292887.1"/>
    </source>
</evidence>
<sequence length="67" mass="7653">MAGFMSLNRQGDKASSVDPRKRDLEGCLDSKGSILWEEEELMCWMRAVQVYHPWSLKGSSMWALGFV</sequence>
<evidence type="ECO:0000256" key="1">
    <source>
        <dbReference type="SAM" id="MobiDB-lite"/>
    </source>
</evidence>
<dbReference type="EMBL" id="JAAGAX010000014">
    <property type="protein sequence ID" value="KAF2292887.1"/>
    <property type="molecule type" value="Genomic_DNA"/>
</dbReference>
<proteinExistence type="predicted"/>